<dbReference type="RefSeq" id="WP_006305535.1">
    <property type="nucleotide sequence ID" value="NZ_GL892076.1"/>
</dbReference>
<dbReference type="EMBL" id="AFHQ01000024">
    <property type="protein sequence ID" value="EGK61084.1"/>
    <property type="molecule type" value="Genomic_DNA"/>
</dbReference>
<reference evidence="2 3" key="1">
    <citation type="submission" date="2011-04" db="EMBL/GenBank/DDBJ databases">
        <authorList>
            <person name="Muzny D."/>
            <person name="Qin X."/>
            <person name="Deng J."/>
            <person name="Jiang H."/>
            <person name="Liu Y."/>
            <person name="Qu J."/>
            <person name="Song X.-Z."/>
            <person name="Zhang L."/>
            <person name="Thornton R."/>
            <person name="Coyle M."/>
            <person name="Francisco L."/>
            <person name="Jackson L."/>
            <person name="Javaid M."/>
            <person name="Korchina V."/>
            <person name="Kovar C."/>
            <person name="Mata R."/>
            <person name="Mathew T."/>
            <person name="Ngo R."/>
            <person name="Nguyen L."/>
            <person name="Nguyen N."/>
            <person name="Okwuonu G."/>
            <person name="Ongeri F."/>
            <person name="Pham C."/>
            <person name="Simmons D."/>
            <person name="Wilczek-Boney K."/>
            <person name="Hale W."/>
            <person name="Jakkamsetti A."/>
            <person name="Pham P."/>
            <person name="Ruth R."/>
            <person name="San Lucas F."/>
            <person name="Warren J."/>
            <person name="Zhang J."/>
            <person name="Zhao Z."/>
            <person name="Zhou C."/>
            <person name="Zhu D."/>
            <person name="Lee S."/>
            <person name="Bess C."/>
            <person name="Blankenburg K."/>
            <person name="Forbes L."/>
            <person name="Fu Q."/>
            <person name="Gubbala S."/>
            <person name="Hirani K."/>
            <person name="Jayaseelan J.C."/>
            <person name="Lara F."/>
            <person name="Munidasa M."/>
            <person name="Palculict T."/>
            <person name="Patil S."/>
            <person name="Pu L.-L."/>
            <person name="Saada N."/>
            <person name="Tang L."/>
            <person name="Weissenberger G."/>
            <person name="Zhu Y."/>
            <person name="Hemphill L."/>
            <person name="Shang Y."/>
            <person name="Youmans B."/>
            <person name="Ayvaz T."/>
            <person name="Ross M."/>
            <person name="Santibanez J."/>
            <person name="Aqrawi P."/>
            <person name="Gross S."/>
            <person name="Joshi V."/>
            <person name="Fowler G."/>
            <person name="Nazareth L."/>
            <person name="Reid J."/>
            <person name="Worley K."/>
            <person name="Petrosino J."/>
            <person name="Highlander S."/>
            <person name="Gibbs R."/>
        </authorList>
    </citation>
    <scope>NUCLEOTIDE SEQUENCE [LARGE SCALE GENOMIC DNA]</scope>
    <source>
        <strain evidence="2 3">DSM 2778</strain>
    </source>
</reference>
<dbReference type="STRING" id="888060.HMPREF9081_0669"/>
<comment type="caution">
    <text evidence="2">The sequence shown here is derived from an EMBL/GenBank/DDBJ whole genome shotgun (WGS) entry which is preliminary data.</text>
</comment>
<dbReference type="Proteomes" id="UP000004067">
    <property type="component" value="Unassembled WGS sequence"/>
</dbReference>
<evidence type="ECO:0000313" key="3">
    <source>
        <dbReference type="Proteomes" id="UP000004067"/>
    </source>
</evidence>
<keyword evidence="3" id="KW-1185">Reference proteome</keyword>
<sequence length="215" mass="23184">MVSRELDGVDRALLKVKETIDGLCKLFGSITNFHREMDIDEAAKFYTERLDSYMASAKQRAQDSLIAGQLTFQYVDENVFLIKLELYYPTSDGKWMQESSQTTRQLKYLKPAAAQELREKKEISFEIDPPEETPEGTVAGKPVTQNSSAEVGEVSAPTKTAPPAAQSTPAMTAEVSAPSADPAAPATLASAQESAIAPPVGEDAQPAPASTDEAK</sequence>
<dbReference type="HOGENOM" id="CLU_1281282_0_0_9"/>
<evidence type="ECO:0000256" key="1">
    <source>
        <dbReference type="SAM" id="MobiDB-lite"/>
    </source>
</evidence>
<dbReference type="eggNOG" id="ENOG502ZEEW">
    <property type="taxonomic scope" value="Bacteria"/>
</dbReference>
<protein>
    <submittedName>
        <fullName evidence="2">Uncharacterized protein</fullName>
    </submittedName>
</protein>
<evidence type="ECO:0000313" key="2">
    <source>
        <dbReference type="EMBL" id="EGK61084.1"/>
    </source>
</evidence>
<feature type="region of interest" description="Disordered" evidence="1">
    <location>
        <begin position="120"/>
        <end position="215"/>
    </location>
</feature>
<organism evidence="2 3">
    <name type="scientific">Centipeda periodontii DSM 2778</name>
    <dbReference type="NCBI Taxonomy" id="888060"/>
    <lineage>
        <taxon>Bacteria</taxon>
        <taxon>Bacillati</taxon>
        <taxon>Bacillota</taxon>
        <taxon>Negativicutes</taxon>
        <taxon>Selenomonadales</taxon>
        <taxon>Selenomonadaceae</taxon>
        <taxon>Centipeda</taxon>
    </lineage>
</organism>
<accession>F5RK84</accession>
<feature type="compositionally biased region" description="Low complexity" evidence="1">
    <location>
        <begin position="173"/>
        <end position="195"/>
    </location>
</feature>
<proteinExistence type="predicted"/>
<name>F5RK84_9FIRM</name>
<gene>
    <name evidence="2" type="ORF">HMPREF9081_0669</name>
</gene>
<dbReference type="AlphaFoldDB" id="F5RK84"/>